<dbReference type="RefSeq" id="WP_345164508.1">
    <property type="nucleotide sequence ID" value="NZ_BAABJK010000004.1"/>
</dbReference>
<evidence type="ECO:0000313" key="3">
    <source>
        <dbReference type="Proteomes" id="UP001501692"/>
    </source>
</evidence>
<protein>
    <submittedName>
        <fullName evidence="2">DUF4199 domain-containing protein</fullName>
    </submittedName>
</protein>
<proteinExistence type="predicted"/>
<evidence type="ECO:0000256" key="1">
    <source>
        <dbReference type="SAM" id="Phobius"/>
    </source>
</evidence>
<accession>A0ABP9H3E2</accession>
<feature type="transmembrane region" description="Helical" evidence="1">
    <location>
        <begin position="12"/>
        <end position="32"/>
    </location>
</feature>
<organism evidence="2 3">
    <name type="scientific">Algibacter aquimarinus</name>
    <dbReference type="NCBI Taxonomy" id="1136748"/>
    <lineage>
        <taxon>Bacteria</taxon>
        <taxon>Pseudomonadati</taxon>
        <taxon>Bacteroidota</taxon>
        <taxon>Flavobacteriia</taxon>
        <taxon>Flavobacteriales</taxon>
        <taxon>Flavobacteriaceae</taxon>
        <taxon>Algibacter</taxon>
    </lineage>
</organism>
<dbReference type="EMBL" id="BAABJK010000004">
    <property type="protein sequence ID" value="GAA4961213.1"/>
    <property type="molecule type" value="Genomic_DNA"/>
</dbReference>
<comment type="caution">
    <text evidence="2">The sequence shown here is derived from an EMBL/GenBank/DDBJ whole genome shotgun (WGS) entry which is preliminary data.</text>
</comment>
<keyword evidence="3" id="KW-1185">Reference proteome</keyword>
<sequence>MEKSLKFIAKDFGLYLGGTLTIIMILAYAFNLNLFVNFWYGISIYLITIAFGIIAVIKTKVNFDGILSFKNAFTSYFITISIGLSLSSLASYILFNFIDTNAADALKEKSIEKMIEVFKTMKKPDEEIQSSIKMAESGNLYSISNVFKGLIFNYLVPLSIVGLLVAAAMQKNKPDTK</sequence>
<gene>
    <name evidence="2" type="ORF">GCM10023315_06540</name>
</gene>
<feature type="transmembrane region" description="Helical" evidence="1">
    <location>
        <begin position="77"/>
        <end position="98"/>
    </location>
</feature>
<evidence type="ECO:0000313" key="2">
    <source>
        <dbReference type="EMBL" id="GAA4961213.1"/>
    </source>
</evidence>
<reference evidence="3" key="1">
    <citation type="journal article" date="2019" name="Int. J. Syst. Evol. Microbiol.">
        <title>The Global Catalogue of Microorganisms (GCM) 10K type strain sequencing project: providing services to taxonomists for standard genome sequencing and annotation.</title>
        <authorList>
            <consortium name="The Broad Institute Genomics Platform"/>
            <consortium name="The Broad Institute Genome Sequencing Center for Infectious Disease"/>
            <person name="Wu L."/>
            <person name="Ma J."/>
        </authorList>
    </citation>
    <scope>NUCLEOTIDE SEQUENCE [LARGE SCALE GENOMIC DNA]</scope>
    <source>
        <strain evidence="3">JCM 18287</strain>
    </source>
</reference>
<keyword evidence="1" id="KW-0472">Membrane</keyword>
<dbReference type="Proteomes" id="UP001501692">
    <property type="component" value="Unassembled WGS sequence"/>
</dbReference>
<keyword evidence="1" id="KW-1133">Transmembrane helix</keyword>
<dbReference type="Pfam" id="PF13858">
    <property type="entry name" value="DUF4199"/>
    <property type="match status" value="1"/>
</dbReference>
<feature type="transmembrane region" description="Helical" evidence="1">
    <location>
        <begin position="38"/>
        <end position="57"/>
    </location>
</feature>
<keyword evidence="1" id="KW-0812">Transmembrane</keyword>
<name>A0ABP9H3E2_9FLAO</name>
<dbReference type="InterPro" id="IPR025250">
    <property type="entry name" value="DUF4199"/>
</dbReference>
<feature type="transmembrane region" description="Helical" evidence="1">
    <location>
        <begin position="151"/>
        <end position="169"/>
    </location>
</feature>